<evidence type="ECO:0000313" key="4">
    <source>
        <dbReference type="Proteomes" id="UP000241394"/>
    </source>
</evidence>
<dbReference type="AlphaFoldDB" id="A0A2R6RZ06"/>
<dbReference type="Gene3D" id="1.25.40.10">
    <property type="entry name" value="Tetratricopeptide repeat domain"/>
    <property type="match status" value="3"/>
</dbReference>
<dbReference type="EMBL" id="NKQK01000002">
    <property type="protein sequence ID" value="PSS35219.1"/>
    <property type="molecule type" value="Genomic_DNA"/>
</dbReference>
<evidence type="ECO:0000256" key="2">
    <source>
        <dbReference type="SAM" id="MobiDB-lite"/>
    </source>
</evidence>
<feature type="compositionally biased region" description="Polar residues" evidence="2">
    <location>
        <begin position="114"/>
        <end position="137"/>
    </location>
</feature>
<dbReference type="Pfam" id="PF13181">
    <property type="entry name" value="TPR_8"/>
    <property type="match status" value="1"/>
</dbReference>
<reference evidence="3 4" key="1">
    <citation type="submission" date="2017-07" db="EMBL/GenBank/DDBJ databases">
        <title>An improved, manually edited Actinidia chinensis var. chinensis (kiwifruit) genome highlights the challenges associated with draft genomes and gene prediction in plants.</title>
        <authorList>
            <person name="Pilkington S."/>
            <person name="Crowhurst R."/>
            <person name="Hilario E."/>
            <person name="Nardozza S."/>
            <person name="Fraser L."/>
            <person name="Peng Y."/>
            <person name="Gunaseelan K."/>
            <person name="Simpson R."/>
            <person name="Tahir J."/>
            <person name="Deroles S."/>
            <person name="Templeton K."/>
            <person name="Luo Z."/>
            <person name="Davy M."/>
            <person name="Cheng C."/>
            <person name="Mcneilage M."/>
            <person name="Scaglione D."/>
            <person name="Liu Y."/>
            <person name="Zhang Q."/>
            <person name="Datson P."/>
            <person name="De Silva N."/>
            <person name="Gardiner S."/>
            <person name="Bassett H."/>
            <person name="Chagne D."/>
            <person name="Mccallum J."/>
            <person name="Dzierzon H."/>
            <person name="Deng C."/>
            <person name="Wang Y.-Y."/>
            <person name="Barron N."/>
            <person name="Manako K."/>
            <person name="Bowen J."/>
            <person name="Foster T."/>
            <person name="Erridge Z."/>
            <person name="Tiffin H."/>
            <person name="Waite C."/>
            <person name="Davies K."/>
            <person name="Grierson E."/>
            <person name="Laing W."/>
            <person name="Kirk R."/>
            <person name="Chen X."/>
            <person name="Wood M."/>
            <person name="Montefiori M."/>
            <person name="Brummell D."/>
            <person name="Schwinn K."/>
            <person name="Catanach A."/>
            <person name="Fullerton C."/>
            <person name="Li D."/>
            <person name="Meiyalaghan S."/>
            <person name="Nieuwenhuizen N."/>
            <person name="Read N."/>
            <person name="Prakash R."/>
            <person name="Hunter D."/>
            <person name="Zhang H."/>
            <person name="Mckenzie M."/>
            <person name="Knabel M."/>
            <person name="Harris A."/>
            <person name="Allan A."/>
            <person name="Chen A."/>
            <person name="Janssen B."/>
            <person name="Plunkett B."/>
            <person name="Dwamena C."/>
            <person name="Voogd C."/>
            <person name="Leif D."/>
            <person name="Lafferty D."/>
            <person name="Souleyre E."/>
            <person name="Varkonyi-Gasic E."/>
            <person name="Gambi F."/>
            <person name="Hanley J."/>
            <person name="Yao J.-L."/>
            <person name="Cheung J."/>
            <person name="David K."/>
            <person name="Warren B."/>
            <person name="Marsh K."/>
            <person name="Snowden K."/>
            <person name="Lin-Wang K."/>
            <person name="Brian L."/>
            <person name="Martinez-Sanchez M."/>
            <person name="Wang M."/>
            <person name="Ileperuma N."/>
            <person name="Macnee N."/>
            <person name="Campin R."/>
            <person name="Mcatee P."/>
            <person name="Drummond R."/>
            <person name="Espley R."/>
            <person name="Ireland H."/>
            <person name="Wu R."/>
            <person name="Atkinson R."/>
            <person name="Karunairetnam S."/>
            <person name="Bulley S."/>
            <person name="Chunkath S."/>
            <person name="Hanley Z."/>
            <person name="Storey R."/>
            <person name="Thrimawithana A."/>
            <person name="Thomson S."/>
            <person name="David C."/>
            <person name="Testolin R."/>
        </authorList>
    </citation>
    <scope>NUCLEOTIDE SEQUENCE [LARGE SCALE GENOMIC DNA]</scope>
    <source>
        <strain evidence="4">cv. Red5</strain>
        <tissue evidence="3">Young leaf</tissue>
    </source>
</reference>
<accession>A0A2R6RZ06</accession>
<dbReference type="SMART" id="SM00028">
    <property type="entry name" value="TPR"/>
    <property type="match status" value="10"/>
</dbReference>
<feature type="repeat" description="TPR" evidence="1">
    <location>
        <begin position="507"/>
        <end position="540"/>
    </location>
</feature>
<gene>
    <name evidence="3" type="ORF">CEY00_Acc02419</name>
</gene>
<dbReference type="Pfam" id="PF13374">
    <property type="entry name" value="TPR_10"/>
    <property type="match status" value="1"/>
</dbReference>
<proteinExistence type="predicted"/>
<dbReference type="OrthoDB" id="5986190at2759"/>
<dbReference type="InterPro" id="IPR011990">
    <property type="entry name" value="TPR-like_helical_dom_sf"/>
</dbReference>
<comment type="caution">
    <text evidence="3">The sequence shown here is derived from an EMBL/GenBank/DDBJ whole genome shotgun (WGS) entry which is preliminary data.</text>
</comment>
<keyword evidence="4" id="KW-1185">Reference proteome</keyword>
<dbReference type="SUPFAM" id="SSF48452">
    <property type="entry name" value="TPR-like"/>
    <property type="match status" value="3"/>
</dbReference>
<dbReference type="PANTHER" id="PTHR46284:SF1">
    <property type="entry name" value="PROTEIN KINESIN LIGHT CHAIN-RELATED 2"/>
    <property type="match status" value="1"/>
</dbReference>
<dbReference type="OMA" id="SIDCNIG"/>
<organism evidence="3 4">
    <name type="scientific">Actinidia chinensis var. chinensis</name>
    <name type="common">Chinese soft-hair kiwi</name>
    <dbReference type="NCBI Taxonomy" id="1590841"/>
    <lineage>
        <taxon>Eukaryota</taxon>
        <taxon>Viridiplantae</taxon>
        <taxon>Streptophyta</taxon>
        <taxon>Embryophyta</taxon>
        <taxon>Tracheophyta</taxon>
        <taxon>Spermatophyta</taxon>
        <taxon>Magnoliopsida</taxon>
        <taxon>eudicotyledons</taxon>
        <taxon>Gunneridae</taxon>
        <taxon>Pentapetalae</taxon>
        <taxon>asterids</taxon>
        <taxon>Ericales</taxon>
        <taxon>Actinidiaceae</taxon>
        <taxon>Actinidia</taxon>
    </lineage>
</organism>
<dbReference type="InterPro" id="IPR019734">
    <property type="entry name" value="TPR_rpt"/>
</dbReference>
<reference evidence="4" key="2">
    <citation type="journal article" date="2018" name="BMC Genomics">
        <title>A manually annotated Actinidia chinensis var. chinensis (kiwifruit) genome highlights the challenges associated with draft genomes and gene prediction in plants.</title>
        <authorList>
            <person name="Pilkington S.M."/>
            <person name="Crowhurst R."/>
            <person name="Hilario E."/>
            <person name="Nardozza S."/>
            <person name="Fraser L."/>
            <person name="Peng Y."/>
            <person name="Gunaseelan K."/>
            <person name="Simpson R."/>
            <person name="Tahir J."/>
            <person name="Deroles S.C."/>
            <person name="Templeton K."/>
            <person name="Luo Z."/>
            <person name="Davy M."/>
            <person name="Cheng C."/>
            <person name="McNeilage M."/>
            <person name="Scaglione D."/>
            <person name="Liu Y."/>
            <person name="Zhang Q."/>
            <person name="Datson P."/>
            <person name="De Silva N."/>
            <person name="Gardiner S.E."/>
            <person name="Bassett H."/>
            <person name="Chagne D."/>
            <person name="McCallum J."/>
            <person name="Dzierzon H."/>
            <person name="Deng C."/>
            <person name="Wang Y.Y."/>
            <person name="Barron L."/>
            <person name="Manako K."/>
            <person name="Bowen J."/>
            <person name="Foster T.M."/>
            <person name="Erridge Z.A."/>
            <person name="Tiffin H."/>
            <person name="Waite C.N."/>
            <person name="Davies K.M."/>
            <person name="Grierson E.P."/>
            <person name="Laing W.A."/>
            <person name="Kirk R."/>
            <person name="Chen X."/>
            <person name="Wood M."/>
            <person name="Montefiori M."/>
            <person name="Brummell D.A."/>
            <person name="Schwinn K.E."/>
            <person name="Catanach A."/>
            <person name="Fullerton C."/>
            <person name="Li D."/>
            <person name="Meiyalaghan S."/>
            <person name="Nieuwenhuizen N."/>
            <person name="Read N."/>
            <person name="Prakash R."/>
            <person name="Hunter D."/>
            <person name="Zhang H."/>
            <person name="McKenzie M."/>
            <person name="Knabel M."/>
            <person name="Harris A."/>
            <person name="Allan A.C."/>
            <person name="Gleave A."/>
            <person name="Chen A."/>
            <person name="Janssen B.J."/>
            <person name="Plunkett B."/>
            <person name="Ampomah-Dwamena C."/>
            <person name="Voogd C."/>
            <person name="Leif D."/>
            <person name="Lafferty D."/>
            <person name="Souleyre E.J.F."/>
            <person name="Varkonyi-Gasic E."/>
            <person name="Gambi F."/>
            <person name="Hanley J."/>
            <person name="Yao J.L."/>
            <person name="Cheung J."/>
            <person name="David K.M."/>
            <person name="Warren B."/>
            <person name="Marsh K."/>
            <person name="Snowden K.C."/>
            <person name="Lin-Wang K."/>
            <person name="Brian L."/>
            <person name="Martinez-Sanchez M."/>
            <person name="Wang M."/>
            <person name="Ileperuma N."/>
            <person name="Macnee N."/>
            <person name="Campin R."/>
            <person name="McAtee P."/>
            <person name="Drummond R.S.M."/>
            <person name="Espley R.V."/>
            <person name="Ireland H.S."/>
            <person name="Wu R."/>
            <person name="Atkinson R.G."/>
            <person name="Karunairetnam S."/>
            <person name="Bulley S."/>
            <person name="Chunkath S."/>
            <person name="Hanley Z."/>
            <person name="Storey R."/>
            <person name="Thrimawithana A.H."/>
            <person name="Thomson S."/>
            <person name="David C."/>
            <person name="Testolin R."/>
            <person name="Huang H."/>
            <person name="Hellens R.P."/>
            <person name="Schaffer R.J."/>
        </authorList>
    </citation>
    <scope>NUCLEOTIDE SEQUENCE [LARGE SCALE GENOMIC DNA]</scope>
    <source>
        <strain evidence="4">cv. Red5</strain>
    </source>
</reference>
<evidence type="ECO:0000256" key="1">
    <source>
        <dbReference type="PROSITE-ProRule" id="PRU00339"/>
    </source>
</evidence>
<evidence type="ECO:0000313" key="3">
    <source>
        <dbReference type="EMBL" id="PSS35219.1"/>
    </source>
</evidence>
<feature type="region of interest" description="Disordered" evidence="2">
    <location>
        <begin position="1"/>
        <end position="44"/>
    </location>
</feature>
<keyword evidence="1" id="KW-0802">TPR repeat</keyword>
<protein>
    <submittedName>
        <fullName evidence="3">Protein KINESIN LIGHT CHAIN-RELATED like</fullName>
    </submittedName>
</protein>
<dbReference type="PROSITE" id="PS50005">
    <property type="entry name" value="TPR"/>
    <property type="match status" value="2"/>
</dbReference>
<dbReference type="PANTHER" id="PTHR46284">
    <property type="entry name" value="PROTEIN KINESIN LIGHT CHAIN-RELATED 3"/>
    <property type="match status" value="1"/>
</dbReference>
<sequence length="717" mass="79095">MEGLNGENLARERNGPYMPYKEIFTERSPRSPLSTHTPDSDSIDLSLDGGVDTSIDQLYQNVCDMQSSDQSPSRRSFLSYGDESRIDSELRYYAGGSLGDLEIRKEVVEEKPNGLTNRKSLKTNKTNLASAGSFSSTKSKRASHLSLDTEAAAKLSPRSKSFHERPPTGKRNAKTPRKVNAVSSMKNTKNSPLGGQKLLDGNEDLSEAAYFGPYLLKQTRELVSSGENPQKALELALRAMKSFENCPNDKLNMELVMCLHVLAALYCSLGQYSKAIPILERSIEIPVIDEGLNQALAKFSGCMQLGDTYAMIGQIENSILLYTAGLEIQREVLGEKDPRFGETCRYVAEAHVQAFQFDEAEKLCQLALNIHKENGSKGEYEASDRRLMGLICDSKGDYEAAIEHYVLASMAMAAKGQETEVASIDSSIGDAYLSLARYDEAIFSYQKALTVFKSAKGENHPSVASVFVRLADLYNKIGKFRESKSYCENIIRIYAKPGPGIPSEEIASGLIDVSAIYVSMNEPEQAIKLLQKALKIYSNAPGQLSTTAGIEAQIGVLHYMMENYSASYESFKSAISKFRETGERKSALFGVALNQMGLACVQLYAIGEAADLFEEARSVLESEYGPYHHETLGVYSNLAGTYDAMGRPGDAIEILEYVVGMREEKLGTANPDVDDEKRRLAELLKESGRVRNRKFMSLETLLDTNLEISTKGDTKLL</sequence>
<feature type="repeat" description="TPR" evidence="1">
    <location>
        <begin position="422"/>
        <end position="455"/>
    </location>
</feature>
<dbReference type="Gramene" id="PSS35219">
    <property type="protein sequence ID" value="PSS35219"/>
    <property type="gene ID" value="CEY00_Acc02419"/>
</dbReference>
<dbReference type="Proteomes" id="UP000241394">
    <property type="component" value="Chromosome LG2"/>
</dbReference>
<feature type="compositionally biased region" description="Polar residues" evidence="2">
    <location>
        <begin position="181"/>
        <end position="193"/>
    </location>
</feature>
<name>A0A2R6RZ06_ACTCC</name>
<dbReference type="FunCoup" id="A0A2R6RZ06">
    <property type="interactions" value="53"/>
</dbReference>
<dbReference type="STRING" id="1590841.A0A2R6RZ06"/>
<feature type="region of interest" description="Disordered" evidence="2">
    <location>
        <begin position="114"/>
        <end position="196"/>
    </location>
</feature>
<dbReference type="Pfam" id="PF13424">
    <property type="entry name" value="TPR_12"/>
    <property type="match status" value="3"/>
</dbReference>
<dbReference type="InParanoid" id="A0A2R6RZ06"/>